<reference evidence="2 3" key="1">
    <citation type="submission" date="2023-10" db="EMBL/GenBank/DDBJ databases">
        <title>Genomes of two closely related lineages of the louse Polyplax serrata with different host specificities.</title>
        <authorList>
            <person name="Martinu J."/>
            <person name="Tarabai H."/>
            <person name="Stefka J."/>
            <person name="Hypsa V."/>
        </authorList>
    </citation>
    <scope>NUCLEOTIDE SEQUENCE [LARGE SCALE GENOMIC DNA]</scope>
    <source>
        <strain evidence="2">HR10_N</strain>
    </source>
</reference>
<comment type="caution">
    <text evidence="2">The sequence shown here is derived from an EMBL/GenBank/DDBJ whole genome shotgun (WGS) entry which is preliminary data.</text>
</comment>
<name>A0AAN8PEY7_POLSC</name>
<gene>
    <name evidence="2" type="ORF">RUM43_003159</name>
</gene>
<protein>
    <submittedName>
        <fullName evidence="2">Uncharacterized protein</fullName>
    </submittedName>
</protein>
<accession>A0AAN8PEY7</accession>
<proteinExistence type="predicted"/>
<sequence length="136" mass="15040">MFHIVITPPVVPGSISPSELFPRPPPIYLTLLIVPELDLDFLEDPHSRRRSRASTPLKEFSPDSVDLVKILLLGAPCVGKTSIIQTAFSTALHSCQNQYGGQWRKFQAAPVENPSYWSFPPGPSREARSPHLIATP</sequence>
<evidence type="ECO:0000313" key="3">
    <source>
        <dbReference type="Proteomes" id="UP001372834"/>
    </source>
</evidence>
<dbReference type="AlphaFoldDB" id="A0AAN8PEY7"/>
<evidence type="ECO:0000313" key="2">
    <source>
        <dbReference type="EMBL" id="KAK6629342.1"/>
    </source>
</evidence>
<evidence type="ECO:0000256" key="1">
    <source>
        <dbReference type="SAM" id="MobiDB-lite"/>
    </source>
</evidence>
<dbReference type="EMBL" id="JAWJWE010000036">
    <property type="protein sequence ID" value="KAK6629342.1"/>
    <property type="molecule type" value="Genomic_DNA"/>
</dbReference>
<feature type="region of interest" description="Disordered" evidence="1">
    <location>
        <begin position="117"/>
        <end position="136"/>
    </location>
</feature>
<organism evidence="2 3">
    <name type="scientific">Polyplax serrata</name>
    <name type="common">Common mouse louse</name>
    <dbReference type="NCBI Taxonomy" id="468196"/>
    <lineage>
        <taxon>Eukaryota</taxon>
        <taxon>Metazoa</taxon>
        <taxon>Ecdysozoa</taxon>
        <taxon>Arthropoda</taxon>
        <taxon>Hexapoda</taxon>
        <taxon>Insecta</taxon>
        <taxon>Pterygota</taxon>
        <taxon>Neoptera</taxon>
        <taxon>Paraneoptera</taxon>
        <taxon>Psocodea</taxon>
        <taxon>Troctomorpha</taxon>
        <taxon>Phthiraptera</taxon>
        <taxon>Anoplura</taxon>
        <taxon>Polyplacidae</taxon>
        <taxon>Polyplax</taxon>
    </lineage>
</organism>
<dbReference type="Proteomes" id="UP001372834">
    <property type="component" value="Unassembled WGS sequence"/>
</dbReference>